<dbReference type="InterPro" id="IPR052902">
    <property type="entry name" value="ABC-2_transporter"/>
</dbReference>
<accession>C6LI55</accession>
<dbReference type="GO" id="GO:0140359">
    <property type="term" value="F:ABC-type transporter activity"/>
    <property type="evidence" value="ECO:0007669"/>
    <property type="project" value="InterPro"/>
</dbReference>
<name>C6LI55_9FIRM</name>
<protein>
    <submittedName>
        <fullName evidence="7">ABC-2 type transporter</fullName>
    </submittedName>
</protein>
<dbReference type="PANTHER" id="PTHR43027">
    <property type="entry name" value="DOXORUBICIN RESISTANCE ABC TRANSPORTER PERMEASE PROTEIN DRRC-RELATED"/>
    <property type="match status" value="1"/>
</dbReference>
<evidence type="ECO:0000256" key="1">
    <source>
        <dbReference type="ARBA" id="ARBA00004141"/>
    </source>
</evidence>
<dbReference type="Pfam" id="PF12698">
    <property type="entry name" value="ABC2_membrane_3"/>
    <property type="match status" value="1"/>
</dbReference>
<evidence type="ECO:0000256" key="5">
    <source>
        <dbReference type="SAM" id="Phobius"/>
    </source>
</evidence>
<sequence length="370" mass="40910">MDMGRLYISSLKRNIRSKEEIFWSILFPLIMATFFYVTFGSGIDVEQMQKIPVALVSENNTAFETFLDALDGDLLVLTEMEGAQAEEALKNGGVKGIFYSRKEPELTVSASNMNESILEALLEGYLENEQMLTDIGKNNPLKLPAAIAAMTDYREMTQSVNMLGETTDDNIAYFFALVGMTCLFGGFLGMVAAIDMRADQSPLAARRSAAPADRLQMLLAETLACFTVQFFCVCILLLYMYALGISFGKKWILLLPVCVLGSLTGVAYGMFLGGRRMAEGFKIAILVVSSLLMSFLAGLMMGNMKDIVEHHCPVINRINPAALIADAFYSVSVYDNPARYRTNLLLLAAITVLLLAAAWLTLRRERYESI</sequence>
<gene>
    <name evidence="7" type="ORF">BRYFOR_08326</name>
</gene>
<feature type="transmembrane region" description="Helical" evidence="5">
    <location>
        <begin position="21"/>
        <end position="39"/>
    </location>
</feature>
<evidence type="ECO:0000256" key="4">
    <source>
        <dbReference type="ARBA" id="ARBA00023136"/>
    </source>
</evidence>
<organism evidence="7 8">
    <name type="scientific">Marvinbryantia formatexigens DSM 14469</name>
    <dbReference type="NCBI Taxonomy" id="478749"/>
    <lineage>
        <taxon>Bacteria</taxon>
        <taxon>Bacillati</taxon>
        <taxon>Bacillota</taxon>
        <taxon>Clostridia</taxon>
        <taxon>Lachnospirales</taxon>
        <taxon>Lachnospiraceae</taxon>
        <taxon>Marvinbryantia</taxon>
    </lineage>
</organism>
<feature type="transmembrane region" description="Helical" evidence="5">
    <location>
        <begin position="344"/>
        <end position="362"/>
    </location>
</feature>
<dbReference type="STRING" id="168384.SAMN05660368_02619"/>
<evidence type="ECO:0000259" key="6">
    <source>
        <dbReference type="Pfam" id="PF12698"/>
    </source>
</evidence>
<comment type="subcellular location">
    <subcellularLocation>
        <location evidence="1">Membrane</location>
        <topology evidence="1">Multi-pass membrane protein</topology>
    </subcellularLocation>
</comment>
<dbReference type="AlphaFoldDB" id="C6LI55"/>
<evidence type="ECO:0000256" key="3">
    <source>
        <dbReference type="ARBA" id="ARBA00022989"/>
    </source>
</evidence>
<dbReference type="Proteomes" id="UP000005561">
    <property type="component" value="Unassembled WGS sequence"/>
</dbReference>
<dbReference type="eggNOG" id="COG0842">
    <property type="taxonomic scope" value="Bacteria"/>
</dbReference>
<feature type="transmembrane region" description="Helical" evidence="5">
    <location>
        <begin position="215"/>
        <end position="239"/>
    </location>
</feature>
<keyword evidence="3 5" id="KW-1133">Transmembrane helix</keyword>
<keyword evidence="8" id="KW-1185">Reference proteome</keyword>
<keyword evidence="4 5" id="KW-0472">Membrane</keyword>
<feature type="domain" description="ABC-2 type transporter transmembrane" evidence="6">
    <location>
        <begin position="21"/>
        <end position="360"/>
    </location>
</feature>
<feature type="transmembrane region" description="Helical" evidence="5">
    <location>
        <begin position="251"/>
        <end position="271"/>
    </location>
</feature>
<proteinExistence type="predicted"/>
<dbReference type="PANTHER" id="PTHR43027:SF1">
    <property type="entry name" value="DOXORUBICIN RESISTANCE ABC TRANSPORTER PERMEASE PROTEIN DRRC-RELATED"/>
    <property type="match status" value="1"/>
</dbReference>
<keyword evidence="2 5" id="KW-0812">Transmembrane</keyword>
<feature type="transmembrane region" description="Helical" evidence="5">
    <location>
        <begin position="171"/>
        <end position="194"/>
    </location>
</feature>
<evidence type="ECO:0000256" key="2">
    <source>
        <dbReference type="ARBA" id="ARBA00022692"/>
    </source>
</evidence>
<evidence type="ECO:0000313" key="7">
    <source>
        <dbReference type="EMBL" id="EET59710.1"/>
    </source>
</evidence>
<dbReference type="GO" id="GO:0016020">
    <property type="term" value="C:membrane"/>
    <property type="evidence" value="ECO:0007669"/>
    <property type="project" value="UniProtKB-SubCell"/>
</dbReference>
<evidence type="ECO:0000313" key="8">
    <source>
        <dbReference type="Proteomes" id="UP000005561"/>
    </source>
</evidence>
<comment type="caution">
    <text evidence="7">The sequence shown here is derived from an EMBL/GenBank/DDBJ whole genome shotgun (WGS) entry which is preliminary data.</text>
</comment>
<dbReference type="EMBL" id="ACCL02000016">
    <property type="protein sequence ID" value="EET59710.1"/>
    <property type="molecule type" value="Genomic_DNA"/>
</dbReference>
<dbReference type="InterPro" id="IPR013525">
    <property type="entry name" value="ABC2_TM"/>
</dbReference>
<reference evidence="7" key="1">
    <citation type="submission" date="2009-07" db="EMBL/GenBank/DDBJ databases">
        <authorList>
            <person name="Weinstock G."/>
            <person name="Sodergren E."/>
            <person name="Clifton S."/>
            <person name="Fulton L."/>
            <person name="Fulton B."/>
            <person name="Courtney L."/>
            <person name="Fronick C."/>
            <person name="Harrison M."/>
            <person name="Strong C."/>
            <person name="Farmer C."/>
            <person name="Delahaunty K."/>
            <person name="Markovic C."/>
            <person name="Hall O."/>
            <person name="Minx P."/>
            <person name="Tomlinson C."/>
            <person name="Mitreva M."/>
            <person name="Nelson J."/>
            <person name="Hou S."/>
            <person name="Wollam A."/>
            <person name="Pepin K.H."/>
            <person name="Johnson M."/>
            <person name="Bhonagiri V."/>
            <person name="Nash W.E."/>
            <person name="Warren W."/>
            <person name="Chinwalla A."/>
            <person name="Mardis E.R."/>
            <person name="Wilson R.K."/>
        </authorList>
    </citation>
    <scope>NUCLEOTIDE SEQUENCE [LARGE SCALE GENOMIC DNA]</scope>
    <source>
        <strain evidence="7">DSM 14469</strain>
    </source>
</reference>
<feature type="transmembrane region" description="Helical" evidence="5">
    <location>
        <begin position="283"/>
        <end position="301"/>
    </location>
</feature>